<feature type="compositionally biased region" description="Low complexity" evidence="1">
    <location>
        <begin position="53"/>
        <end position="67"/>
    </location>
</feature>
<evidence type="ECO:0000313" key="3">
    <source>
        <dbReference type="Proteomes" id="UP000800093"/>
    </source>
</evidence>
<evidence type="ECO:0000313" key="2">
    <source>
        <dbReference type="EMBL" id="KAF2265943.1"/>
    </source>
</evidence>
<proteinExistence type="predicted"/>
<evidence type="ECO:0000256" key="1">
    <source>
        <dbReference type="SAM" id="MobiDB-lite"/>
    </source>
</evidence>
<reference evidence="3" key="1">
    <citation type="journal article" date="2020" name="Stud. Mycol.">
        <title>101 Dothideomycetes genomes: A test case for predicting lifestyles and emergence of pathogens.</title>
        <authorList>
            <person name="Haridas S."/>
            <person name="Albert R."/>
            <person name="Binder M."/>
            <person name="Bloem J."/>
            <person name="LaButti K."/>
            <person name="Salamov A."/>
            <person name="Andreopoulos B."/>
            <person name="Baker S."/>
            <person name="Barry K."/>
            <person name="Bills G."/>
            <person name="Bluhm B."/>
            <person name="Cannon C."/>
            <person name="Castanera R."/>
            <person name="Culley D."/>
            <person name="Daum C."/>
            <person name="Ezra D."/>
            <person name="Gonzalez J."/>
            <person name="Henrissat B."/>
            <person name="Kuo A."/>
            <person name="Liang C."/>
            <person name="Lipzen A."/>
            <person name="Lutzoni F."/>
            <person name="Magnuson J."/>
            <person name="Mondo S."/>
            <person name="Nolan M."/>
            <person name="Ohm R."/>
            <person name="Pangilinan J."/>
            <person name="Park H.-J."/>
            <person name="Ramirez L."/>
            <person name="Alfaro M."/>
            <person name="Sun H."/>
            <person name="Tritt A."/>
            <person name="Yoshinaga Y."/>
            <person name="Zwiers L.-H."/>
            <person name="Turgeon B."/>
            <person name="Goodwin S."/>
            <person name="Spatafora J."/>
            <person name="Crous P."/>
            <person name="Grigoriev I."/>
        </authorList>
    </citation>
    <scope>NUCLEOTIDE SEQUENCE [LARGE SCALE GENOMIC DNA]</scope>
    <source>
        <strain evidence="3">CBS 304.66</strain>
    </source>
</reference>
<dbReference type="AlphaFoldDB" id="A0A9P4KC53"/>
<dbReference type="Proteomes" id="UP000800093">
    <property type="component" value="Unassembled WGS sequence"/>
</dbReference>
<feature type="region of interest" description="Disordered" evidence="1">
    <location>
        <begin position="51"/>
        <end position="79"/>
    </location>
</feature>
<organism evidence="2 3">
    <name type="scientific">Lojkania enalia</name>
    <dbReference type="NCBI Taxonomy" id="147567"/>
    <lineage>
        <taxon>Eukaryota</taxon>
        <taxon>Fungi</taxon>
        <taxon>Dikarya</taxon>
        <taxon>Ascomycota</taxon>
        <taxon>Pezizomycotina</taxon>
        <taxon>Dothideomycetes</taxon>
        <taxon>Pleosporomycetidae</taxon>
        <taxon>Pleosporales</taxon>
        <taxon>Pleosporales incertae sedis</taxon>
        <taxon>Lojkania</taxon>
    </lineage>
</organism>
<name>A0A9P4KC53_9PLEO</name>
<protein>
    <submittedName>
        <fullName evidence="2">Uncharacterized protein</fullName>
    </submittedName>
</protein>
<comment type="caution">
    <text evidence="2">The sequence shown here is derived from an EMBL/GenBank/DDBJ whole genome shotgun (WGS) entry which is preliminary data.</text>
</comment>
<keyword evidence="3" id="KW-1185">Reference proteome</keyword>
<sequence>MSSALSFQIFNSLLQWVQNQPAHVSSKGQQHRRSKSDSSSTINIYNYESCSNSGRSSPSQSACSGQSTPLLPSESERSTPLLGLRRRRSSIAVIQSDEATAFADILAESIAEWCQSAEVERRDCITAVFPSQYFNSNTPSSTEIKKVKTEGTFRTRVALLSRISLLLTPVALDIEKLPSKTDVKEQLEKGCDHNTKQSSYHIAGLAFRKTVD</sequence>
<dbReference type="EMBL" id="ML986602">
    <property type="protein sequence ID" value="KAF2265943.1"/>
    <property type="molecule type" value="Genomic_DNA"/>
</dbReference>
<gene>
    <name evidence="2" type="ORF">CC78DRAFT_578793</name>
</gene>
<accession>A0A9P4KC53</accession>